<dbReference type="EMBL" id="JANUGP010000042">
    <property type="protein sequence ID" value="MCS0606040.1"/>
    <property type="molecule type" value="Genomic_DNA"/>
</dbReference>
<reference evidence="2 3" key="1">
    <citation type="submission" date="2022-08" db="EMBL/GenBank/DDBJ databases">
        <authorList>
            <person name="Somphong A."/>
            <person name="Phongsopitanun W."/>
        </authorList>
    </citation>
    <scope>NUCLEOTIDE SEQUENCE [LARGE SCALE GENOMIC DNA]</scope>
    <source>
        <strain evidence="2 3">LP11</strain>
    </source>
</reference>
<feature type="region of interest" description="Disordered" evidence="1">
    <location>
        <begin position="1"/>
        <end position="113"/>
    </location>
</feature>
<keyword evidence="3" id="KW-1185">Reference proteome</keyword>
<feature type="non-terminal residue" evidence="2">
    <location>
        <position position="183"/>
    </location>
</feature>
<dbReference type="Proteomes" id="UP001205612">
    <property type="component" value="Unassembled WGS sequence"/>
</dbReference>
<name>A0ABT2BC09_9ACTN</name>
<feature type="compositionally biased region" description="Pro residues" evidence="1">
    <location>
        <begin position="70"/>
        <end position="81"/>
    </location>
</feature>
<gene>
    <name evidence="2" type="ORF">NX794_33250</name>
</gene>
<sequence>MSDDEGRVIPFRPTGGGAPPPPPPPPPGPPRPPAPPAPAAPPDPPASPPPAASDSDEEPPARPVLAVPEPAVPPTPVPRPPGARTSAAPVVMRSEAPDDGEGDAGGSSREGAGGAMVVAIGIAVAALRGMTQWLGDRRQRFEDQAPVREAAAKAKAEQIKARAEHAAALAKITDDAAQARAKG</sequence>
<organism evidence="2 3">
    <name type="scientific">Streptomyces pyxinicus</name>
    <dbReference type="NCBI Taxonomy" id="2970331"/>
    <lineage>
        <taxon>Bacteria</taxon>
        <taxon>Bacillati</taxon>
        <taxon>Actinomycetota</taxon>
        <taxon>Actinomycetes</taxon>
        <taxon>Kitasatosporales</taxon>
        <taxon>Streptomycetaceae</taxon>
        <taxon>Streptomyces</taxon>
    </lineage>
</organism>
<accession>A0ABT2BC09</accession>
<feature type="compositionally biased region" description="Pro residues" evidence="1">
    <location>
        <begin position="18"/>
        <end position="51"/>
    </location>
</feature>
<evidence type="ECO:0000256" key="1">
    <source>
        <dbReference type="SAM" id="MobiDB-lite"/>
    </source>
</evidence>
<protein>
    <submittedName>
        <fullName evidence="2">Uncharacterized protein</fullName>
    </submittedName>
</protein>
<evidence type="ECO:0000313" key="3">
    <source>
        <dbReference type="Proteomes" id="UP001205612"/>
    </source>
</evidence>
<proteinExistence type="predicted"/>
<comment type="caution">
    <text evidence="2">The sequence shown here is derived from an EMBL/GenBank/DDBJ whole genome shotgun (WGS) entry which is preliminary data.</text>
</comment>
<evidence type="ECO:0000313" key="2">
    <source>
        <dbReference type="EMBL" id="MCS0606040.1"/>
    </source>
</evidence>